<evidence type="ECO:0000313" key="5">
    <source>
        <dbReference type="Proteomes" id="UP001500908"/>
    </source>
</evidence>
<dbReference type="InterPro" id="IPR050267">
    <property type="entry name" value="Anti-sigma-factor_SerPK"/>
</dbReference>
<dbReference type="SUPFAM" id="SSF55874">
    <property type="entry name" value="ATPase domain of HSP90 chaperone/DNA topoisomerase II/histidine kinase"/>
    <property type="match status" value="1"/>
</dbReference>
<evidence type="ECO:0000256" key="1">
    <source>
        <dbReference type="ARBA" id="ARBA00022527"/>
    </source>
</evidence>
<dbReference type="CDD" id="cd16936">
    <property type="entry name" value="HATPase_RsbW-like"/>
    <property type="match status" value="1"/>
</dbReference>
<proteinExistence type="predicted"/>
<keyword evidence="5" id="KW-1185">Reference proteome</keyword>
<keyword evidence="1" id="KW-0723">Serine/threonine-protein kinase</keyword>
<feature type="domain" description="Histidine kinase/HSP90-like ATPase" evidence="3">
    <location>
        <begin position="10"/>
        <end position="135"/>
    </location>
</feature>
<dbReference type="InterPro" id="IPR003594">
    <property type="entry name" value="HATPase_dom"/>
</dbReference>
<comment type="caution">
    <text evidence="4">The sequence shown here is derived from an EMBL/GenBank/DDBJ whole genome shotgun (WGS) entry which is preliminary data.</text>
</comment>
<evidence type="ECO:0000313" key="4">
    <source>
        <dbReference type="EMBL" id="GAA3738877.1"/>
    </source>
</evidence>
<dbReference type="PANTHER" id="PTHR35526:SF3">
    <property type="entry name" value="ANTI-SIGMA-F FACTOR RSBW"/>
    <property type="match status" value="1"/>
</dbReference>
<dbReference type="Gene3D" id="3.30.565.10">
    <property type="entry name" value="Histidine kinase-like ATPase, C-terminal domain"/>
    <property type="match status" value="1"/>
</dbReference>
<sequence>MSKAVLLPHVPSSVTTARQRLCSELRTWGIGAAKIDDAALVISELLSNALRHAEPLPPPFPPDSLRVAWNIAIDAGESHESAWIEISVSDGGSDTLPRVAHADETAQGGRGLGIVQHLATKWGTEVDENTTTVWAVLDLPASDISSDENHTWPSRTAGQETYQHMTSVNG</sequence>
<accession>A0ABP7FI68</accession>
<evidence type="ECO:0000259" key="3">
    <source>
        <dbReference type="Pfam" id="PF13581"/>
    </source>
</evidence>
<feature type="compositionally biased region" description="Polar residues" evidence="2">
    <location>
        <begin position="151"/>
        <end position="170"/>
    </location>
</feature>
<dbReference type="PANTHER" id="PTHR35526">
    <property type="entry name" value="ANTI-SIGMA-F FACTOR RSBW-RELATED"/>
    <property type="match status" value="1"/>
</dbReference>
<feature type="region of interest" description="Disordered" evidence="2">
    <location>
        <begin position="146"/>
        <end position="170"/>
    </location>
</feature>
<reference evidence="5" key="1">
    <citation type="journal article" date="2019" name="Int. J. Syst. Evol. Microbiol.">
        <title>The Global Catalogue of Microorganisms (GCM) 10K type strain sequencing project: providing services to taxonomists for standard genome sequencing and annotation.</title>
        <authorList>
            <consortium name="The Broad Institute Genomics Platform"/>
            <consortium name="The Broad Institute Genome Sequencing Center for Infectious Disease"/>
            <person name="Wu L."/>
            <person name="Ma J."/>
        </authorList>
    </citation>
    <scope>NUCLEOTIDE SEQUENCE [LARGE SCALE GENOMIC DNA]</scope>
    <source>
        <strain evidence="5">JCM 17137</strain>
    </source>
</reference>
<evidence type="ECO:0000256" key="2">
    <source>
        <dbReference type="SAM" id="MobiDB-lite"/>
    </source>
</evidence>
<dbReference type="Pfam" id="PF13581">
    <property type="entry name" value="HATPase_c_2"/>
    <property type="match status" value="1"/>
</dbReference>
<gene>
    <name evidence="4" type="ORF">GCM10022402_18440</name>
</gene>
<dbReference type="Proteomes" id="UP001500908">
    <property type="component" value="Unassembled WGS sequence"/>
</dbReference>
<keyword evidence="1" id="KW-0808">Transferase</keyword>
<name>A0ABP7FI68_9ACTN</name>
<protein>
    <recommendedName>
        <fullName evidence="3">Histidine kinase/HSP90-like ATPase domain-containing protein</fullName>
    </recommendedName>
</protein>
<keyword evidence="1" id="KW-0418">Kinase</keyword>
<dbReference type="InterPro" id="IPR036890">
    <property type="entry name" value="HATPase_C_sf"/>
</dbReference>
<dbReference type="EMBL" id="BAABDD010000006">
    <property type="protein sequence ID" value="GAA3738877.1"/>
    <property type="molecule type" value="Genomic_DNA"/>
</dbReference>
<organism evidence="4 5">
    <name type="scientific">Salinactinospora qingdaonensis</name>
    <dbReference type="NCBI Taxonomy" id="702744"/>
    <lineage>
        <taxon>Bacteria</taxon>
        <taxon>Bacillati</taxon>
        <taxon>Actinomycetota</taxon>
        <taxon>Actinomycetes</taxon>
        <taxon>Streptosporangiales</taxon>
        <taxon>Nocardiopsidaceae</taxon>
        <taxon>Salinactinospora</taxon>
    </lineage>
</organism>